<comment type="caution">
    <text evidence="2">The sequence shown here is derived from an EMBL/GenBank/DDBJ whole genome shotgun (WGS) entry which is preliminary data.</text>
</comment>
<organism evidence="2">
    <name type="scientific">bioreactor metagenome</name>
    <dbReference type="NCBI Taxonomy" id="1076179"/>
    <lineage>
        <taxon>unclassified sequences</taxon>
        <taxon>metagenomes</taxon>
        <taxon>ecological metagenomes</taxon>
    </lineage>
</organism>
<feature type="region of interest" description="Disordered" evidence="1">
    <location>
        <begin position="16"/>
        <end position="54"/>
    </location>
</feature>
<evidence type="ECO:0008006" key="3">
    <source>
        <dbReference type="Google" id="ProtNLM"/>
    </source>
</evidence>
<feature type="compositionally biased region" description="Gly residues" evidence="1">
    <location>
        <begin position="34"/>
        <end position="50"/>
    </location>
</feature>
<dbReference type="EMBL" id="VSSQ01059579">
    <property type="protein sequence ID" value="MPN13121.1"/>
    <property type="molecule type" value="Genomic_DNA"/>
</dbReference>
<reference evidence="2" key="1">
    <citation type="submission" date="2019-08" db="EMBL/GenBank/DDBJ databases">
        <authorList>
            <person name="Kucharzyk K."/>
            <person name="Murdoch R.W."/>
            <person name="Higgins S."/>
            <person name="Loffler F."/>
        </authorList>
    </citation>
    <scope>NUCLEOTIDE SEQUENCE</scope>
</reference>
<feature type="region of interest" description="Disordered" evidence="1">
    <location>
        <begin position="246"/>
        <end position="270"/>
    </location>
</feature>
<dbReference type="AlphaFoldDB" id="A0A645FFH8"/>
<accession>A0A645FFH8</accession>
<proteinExistence type="predicted"/>
<gene>
    <name evidence="2" type="ORF">SDC9_160441</name>
</gene>
<evidence type="ECO:0000256" key="1">
    <source>
        <dbReference type="SAM" id="MobiDB-lite"/>
    </source>
</evidence>
<protein>
    <recommendedName>
        <fullName evidence="3">Phage portal protein</fullName>
    </recommendedName>
</protein>
<feature type="compositionally biased region" description="Acidic residues" evidence="1">
    <location>
        <begin position="260"/>
        <end position="270"/>
    </location>
</feature>
<sequence length="270" mass="29313">MKSKNHALLGIAVTSGAGSGLNNAEPPINYSVGPGSGSGGGSSGSGGSGGGDDDDRELTAYGVYDLEAATKLELDKGDAVNLLESHTPSTEYQAFNDSLIRRGLLVFGLSFSFYNSEKSSYSSMKQDRAEFKFSIQRFMRQMCGVRGEVTRWVLPQIIRDYGLKWEKSGQIPFEWIPQADPWLEEDKEVSSALDRIAGGLSSPQRECKRRGVDFSDVVRENREAQRMVREFGVVMTLGKPGAMMFNSGNMGAAPGAEAVPDQEETENGEE</sequence>
<evidence type="ECO:0000313" key="2">
    <source>
        <dbReference type="EMBL" id="MPN13121.1"/>
    </source>
</evidence>
<name>A0A645FFH8_9ZZZZ</name>